<evidence type="ECO:0000313" key="3">
    <source>
        <dbReference type="Proteomes" id="UP001596978"/>
    </source>
</evidence>
<evidence type="ECO:0000313" key="2">
    <source>
        <dbReference type="EMBL" id="MFD0861665.1"/>
    </source>
</evidence>
<reference evidence="3" key="1">
    <citation type="journal article" date="2019" name="Int. J. Syst. Evol. Microbiol.">
        <title>The Global Catalogue of Microorganisms (GCM) 10K type strain sequencing project: providing services to taxonomists for standard genome sequencing and annotation.</title>
        <authorList>
            <consortium name="The Broad Institute Genomics Platform"/>
            <consortium name="The Broad Institute Genome Sequencing Center for Infectious Disease"/>
            <person name="Wu L."/>
            <person name="Ma J."/>
        </authorList>
    </citation>
    <scope>NUCLEOTIDE SEQUENCE [LARGE SCALE GENOMIC DNA]</scope>
    <source>
        <strain evidence="3">CCUG 62952</strain>
    </source>
</reference>
<accession>A0ABW3CV69</accession>
<name>A0ABW3CV69_9FLAO</name>
<dbReference type="RefSeq" id="WP_386405106.1">
    <property type="nucleotide sequence ID" value="NZ_JBHTJH010000004.1"/>
</dbReference>
<organism evidence="2 3">
    <name type="scientific">Sungkyunkwania multivorans</name>
    <dbReference type="NCBI Taxonomy" id="1173618"/>
    <lineage>
        <taxon>Bacteria</taxon>
        <taxon>Pseudomonadati</taxon>
        <taxon>Bacteroidota</taxon>
        <taxon>Flavobacteriia</taxon>
        <taxon>Flavobacteriales</taxon>
        <taxon>Flavobacteriaceae</taxon>
        <taxon>Sungkyunkwania</taxon>
    </lineage>
</organism>
<feature type="region of interest" description="Disordered" evidence="1">
    <location>
        <begin position="48"/>
        <end position="70"/>
    </location>
</feature>
<protein>
    <submittedName>
        <fullName evidence="2">Uncharacterized protein</fullName>
    </submittedName>
</protein>
<gene>
    <name evidence="2" type="ORF">ACFQ1M_05570</name>
</gene>
<evidence type="ECO:0000256" key="1">
    <source>
        <dbReference type="SAM" id="MobiDB-lite"/>
    </source>
</evidence>
<proteinExistence type="predicted"/>
<sequence>MKYVIFTLSLFFCVLSYGQQTQLTGPKFKKAKISERYPAKGKVVLQSNKEKLQGPAAKNKKPMALKDQKTQPIAFKKRTPVYGPKAKNRKPWQ</sequence>
<keyword evidence="3" id="KW-1185">Reference proteome</keyword>
<comment type="caution">
    <text evidence="2">The sequence shown here is derived from an EMBL/GenBank/DDBJ whole genome shotgun (WGS) entry which is preliminary data.</text>
</comment>
<dbReference type="Proteomes" id="UP001596978">
    <property type="component" value="Unassembled WGS sequence"/>
</dbReference>
<dbReference type="EMBL" id="JBHTJH010000004">
    <property type="protein sequence ID" value="MFD0861665.1"/>
    <property type="molecule type" value="Genomic_DNA"/>
</dbReference>